<comment type="similarity">
    <text evidence="1">Belongs to the universal stress protein A family.</text>
</comment>
<dbReference type="OrthoDB" id="9777884at2"/>
<dbReference type="Gene3D" id="3.40.50.620">
    <property type="entry name" value="HUPs"/>
    <property type="match status" value="1"/>
</dbReference>
<dbReference type="InterPro" id="IPR014729">
    <property type="entry name" value="Rossmann-like_a/b/a_fold"/>
</dbReference>
<dbReference type="SUPFAM" id="SSF52402">
    <property type="entry name" value="Adenine nucleotide alpha hydrolases-like"/>
    <property type="match status" value="1"/>
</dbReference>
<dbReference type="CDD" id="cd23659">
    <property type="entry name" value="USP_At3g01520-like"/>
    <property type="match status" value="1"/>
</dbReference>
<reference evidence="3 4" key="1">
    <citation type="submission" date="2018-12" db="EMBL/GenBank/DDBJ databases">
        <title>Bacillus ochoae sp. nov., Paenibacillus whitsoniae sp. nov., Paenibacillus spiritus sp. nov. Isolated from the Mars Exploration Rover during spacecraft assembly.</title>
        <authorList>
            <person name="Seuylemezian A."/>
            <person name="Vaishampayan P."/>
        </authorList>
    </citation>
    <scope>NUCLEOTIDE SEQUENCE [LARGE SCALE GENOMIC DNA]</scope>
    <source>
        <strain evidence="3 4">MER 54</strain>
    </source>
</reference>
<accession>A0A3S0CE61</accession>
<evidence type="ECO:0000256" key="1">
    <source>
        <dbReference type="ARBA" id="ARBA00008791"/>
    </source>
</evidence>
<dbReference type="RefSeq" id="WP_126140144.1">
    <property type="nucleotide sequence ID" value="NZ_RXHU01000015.1"/>
</dbReference>
<sequence>MFCRKIVLAYDGSEGANKALEKTIELSKWNKDVHVYVLNVNQPKLVAAGDAYMMPAIASVEVQSQLEAEARQTLEQAESRLALHAMCSYESLIDNNPAAAIVSFAETNDCDLIVIGNRGLSGIKKFLLGSVSHDVVQNASIPVLVVKENM</sequence>
<comment type="caution">
    <text evidence="3">The sequence shown here is derived from an EMBL/GenBank/DDBJ whole genome shotgun (WGS) entry which is preliminary data.</text>
</comment>
<dbReference type="AlphaFoldDB" id="A0A3S0CE61"/>
<proteinExistence type="inferred from homology"/>
<protein>
    <submittedName>
        <fullName evidence="3">Universal stress protein</fullName>
    </submittedName>
</protein>
<dbReference type="InterPro" id="IPR006015">
    <property type="entry name" value="Universal_stress_UspA"/>
</dbReference>
<name>A0A3S0CE61_9BACL</name>
<dbReference type="Proteomes" id="UP000276128">
    <property type="component" value="Unassembled WGS sequence"/>
</dbReference>
<dbReference type="InterPro" id="IPR006016">
    <property type="entry name" value="UspA"/>
</dbReference>
<evidence type="ECO:0000313" key="4">
    <source>
        <dbReference type="Proteomes" id="UP000276128"/>
    </source>
</evidence>
<dbReference type="PRINTS" id="PR01438">
    <property type="entry name" value="UNVRSLSTRESS"/>
</dbReference>
<dbReference type="Pfam" id="PF00582">
    <property type="entry name" value="Usp"/>
    <property type="match status" value="1"/>
</dbReference>
<feature type="domain" description="UspA" evidence="2">
    <location>
        <begin position="4"/>
        <end position="147"/>
    </location>
</feature>
<dbReference type="PANTHER" id="PTHR46268:SF6">
    <property type="entry name" value="UNIVERSAL STRESS PROTEIN UP12"/>
    <property type="match status" value="1"/>
</dbReference>
<dbReference type="EMBL" id="RXHU01000015">
    <property type="protein sequence ID" value="RTE10681.1"/>
    <property type="molecule type" value="Genomic_DNA"/>
</dbReference>
<organism evidence="3 4">
    <name type="scientific">Paenibacillus whitsoniae</name>
    <dbReference type="NCBI Taxonomy" id="2496558"/>
    <lineage>
        <taxon>Bacteria</taxon>
        <taxon>Bacillati</taxon>
        <taxon>Bacillota</taxon>
        <taxon>Bacilli</taxon>
        <taxon>Bacillales</taxon>
        <taxon>Paenibacillaceae</taxon>
        <taxon>Paenibacillus</taxon>
    </lineage>
</organism>
<gene>
    <name evidence="3" type="ORF">EJQ19_05250</name>
</gene>
<dbReference type="PANTHER" id="PTHR46268">
    <property type="entry name" value="STRESS RESPONSE PROTEIN NHAX"/>
    <property type="match status" value="1"/>
</dbReference>
<evidence type="ECO:0000313" key="3">
    <source>
        <dbReference type="EMBL" id="RTE10681.1"/>
    </source>
</evidence>
<keyword evidence="4" id="KW-1185">Reference proteome</keyword>
<evidence type="ECO:0000259" key="2">
    <source>
        <dbReference type="Pfam" id="PF00582"/>
    </source>
</evidence>